<sequence>MLTYEISAQDHLRRVDSFMRNLLPSAQFSYIKKLINSGHLKVNGTPAEPGDLLRYADQVTLKESSKTAAFLARLTPELDILFEDSWIICFNKPAGLAVHRTEDPEEITLVDLAETLLKKRDGVGRLRPVNRLDKGTSGAIILAKSAVAAGMFGKMVQEEGLGKLYLAMVEGKLQKQGTIDAALDGKESQTSYVRLFQGGGVSLLAVYPLTGRMHQIRQHFRMIGHPILGDKRYGGRKLSGFTGHALHSFRTTLIHPATGEEIDIPAPLPESLLRLATRCGAVSDESFLKTLNDVPAAETLALS</sequence>
<dbReference type="PANTHER" id="PTHR21600">
    <property type="entry name" value="MITOCHONDRIAL RNA PSEUDOURIDINE SYNTHASE"/>
    <property type="match status" value="1"/>
</dbReference>
<dbReference type="AlphaFoldDB" id="A0A6V8MXS8"/>
<dbReference type="SUPFAM" id="SSF55120">
    <property type="entry name" value="Pseudouridine synthase"/>
    <property type="match status" value="1"/>
</dbReference>
<dbReference type="GO" id="GO:0003723">
    <property type="term" value="F:RNA binding"/>
    <property type="evidence" value="ECO:0007669"/>
    <property type="project" value="UniProtKB-KW"/>
</dbReference>
<dbReference type="RefSeq" id="WP_183348495.1">
    <property type="nucleotide sequence ID" value="NZ_BLXY01000005.1"/>
</dbReference>
<dbReference type="GO" id="GO:0009982">
    <property type="term" value="F:pseudouridine synthase activity"/>
    <property type="evidence" value="ECO:0007669"/>
    <property type="project" value="InterPro"/>
</dbReference>
<organism evidence="5 6">
    <name type="scientific">Geomonas paludis</name>
    <dbReference type="NCBI Taxonomy" id="2740185"/>
    <lineage>
        <taxon>Bacteria</taxon>
        <taxon>Pseudomonadati</taxon>
        <taxon>Thermodesulfobacteriota</taxon>
        <taxon>Desulfuromonadia</taxon>
        <taxon>Geobacterales</taxon>
        <taxon>Geobacteraceae</taxon>
        <taxon>Geomonas</taxon>
    </lineage>
</organism>
<dbReference type="CDD" id="cd00165">
    <property type="entry name" value="S4"/>
    <property type="match status" value="1"/>
</dbReference>
<accession>A0A6V8MXS8</accession>
<dbReference type="PROSITE" id="PS50889">
    <property type="entry name" value="S4"/>
    <property type="match status" value="1"/>
</dbReference>
<dbReference type="SUPFAM" id="SSF55174">
    <property type="entry name" value="Alpha-L RNA-binding motif"/>
    <property type="match status" value="1"/>
</dbReference>
<evidence type="ECO:0000256" key="2">
    <source>
        <dbReference type="ARBA" id="ARBA00023235"/>
    </source>
</evidence>
<dbReference type="InterPro" id="IPR006145">
    <property type="entry name" value="PsdUridine_synth_RsuA/RluA"/>
</dbReference>
<dbReference type="PROSITE" id="PS01129">
    <property type="entry name" value="PSI_RLU"/>
    <property type="match status" value="1"/>
</dbReference>
<dbReference type="Gene3D" id="3.10.290.10">
    <property type="entry name" value="RNA-binding S4 domain"/>
    <property type="match status" value="1"/>
</dbReference>
<evidence type="ECO:0000256" key="1">
    <source>
        <dbReference type="ARBA" id="ARBA00010876"/>
    </source>
</evidence>
<comment type="similarity">
    <text evidence="1">Belongs to the pseudouridine synthase RluA family.</text>
</comment>
<dbReference type="InterPro" id="IPR050188">
    <property type="entry name" value="RluA_PseudoU_synthase"/>
</dbReference>
<protein>
    <submittedName>
        <fullName evidence="5">RNA pseudouridine synthase</fullName>
    </submittedName>
</protein>
<dbReference type="GO" id="GO:0140098">
    <property type="term" value="F:catalytic activity, acting on RNA"/>
    <property type="evidence" value="ECO:0007669"/>
    <property type="project" value="UniProtKB-ARBA"/>
</dbReference>
<dbReference type="Proteomes" id="UP000568888">
    <property type="component" value="Unassembled WGS sequence"/>
</dbReference>
<name>A0A6V8MXS8_9BACT</name>
<evidence type="ECO:0000259" key="4">
    <source>
        <dbReference type="Pfam" id="PF00849"/>
    </source>
</evidence>
<dbReference type="InterPro" id="IPR020103">
    <property type="entry name" value="PsdUridine_synth_cat_dom_sf"/>
</dbReference>
<dbReference type="Pfam" id="PF00849">
    <property type="entry name" value="PseudoU_synth_2"/>
    <property type="match status" value="1"/>
</dbReference>
<evidence type="ECO:0000313" key="6">
    <source>
        <dbReference type="Proteomes" id="UP000568888"/>
    </source>
</evidence>
<dbReference type="PANTHER" id="PTHR21600:SF44">
    <property type="entry name" value="RIBOSOMAL LARGE SUBUNIT PSEUDOURIDINE SYNTHASE D"/>
    <property type="match status" value="1"/>
</dbReference>
<proteinExistence type="inferred from homology"/>
<reference evidence="6" key="1">
    <citation type="submission" date="2020-06" db="EMBL/GenBank/DDBJ databases">
        <title>Draft genomic sequecing of Geomonas sp. Red736.</title>
        <authorList>
            <person name="Itoh H."/>
            <person name="Xu Z.X."/>
            <person name="Ushijima N."/>
            <person name="Masuda Y."/>
            <person name="Shiratori Y."/>
            <person name="Senoo K."/>
        </authorList>
    </citation>
    <scope>NUCLEOTIDE SEQUENCE [LARGE SCALE GENOMIC DNA]</scope>
    <source>
        <strain evidence="6">Red736</strain>
    </source>
</reference>
<comment type="caution">
    <text evidence="5">The sequence shown here is derived from an EMBL/GenBank/DDBJ whole genome shotgun (WGS) entry which is preliminary data.</text>
</comment>
<dbReference type="InterPro" id="IPR036986">
    <property type="entry name" value="S4_RNA-bd_sf"/>
</dbReference>
<dbReference type="GO" id="GO:0000455">
    <property type="term" value="P:enzyme-directed rRNA pseudouridine synthesis"/>
    <property type="evidence" value="ECO:0007669"/>
    <property type="project" value="TreeGrafter"/>
</dbReference>
<evidence type="ECO:0000313" key="5">
    <source>
        <dbReference type="EMBL" id="GFO64932.1"/>
    </source>
</evidence>
<feature type="domain" description="Pseudouridine synthase RsuA/RluA-like" evidence="4">
    <location>
        <begin position="87"/>
        <end position="220"/>
    </location>
</feature>
<keyword evidence="3" id="KW-0694">RNA-binding</keyword>
<dbReference type="InterPro" id="IPR006224">
    <property type="entry name" value="PsdUridine_synth_RluA-like_CS"/>
</dbReference>
<dbReference type="CDD" id="cd02869">
    <property type="entry name" value="PseudoU_synth_RluA_like"/>
    <property type="match status" value="1"/>
</dbReference>
<keyword evidence="2" id="KW-0413">Isomerase</keyword>
<gene>
    <name evidence="5" type="ORF">GMPD_28510</name>
</gene>
<dbReference type="EMBL" id="BLXY01000005">
    <property type="protein sequence ID" value="GFO64932.1"/>
    <property type="molecule type" value="Genomic_DNA"/>
</dbReference>
<dbReference type="Gene3D" id="3.30.2350.10">
    <property type="entry name" value="Pseudouridine synthase"/>
    <property type="match status" value="1"/>
</dbReference>
<evidence type="ECO:0000256" key="3">
    <source>
        <dbReference type="PROSITE-ProRule" id="PRU00182"/>
    </source>
</evidence>